<protein>
    <submittedName>
        <fullName evidence="4">Transcriptional regulator, TetR family</fullName>
    </submittedName>
</protein>
<dbReference type="Proteomes" id="UP000001572">
    <property type="component" value="Chromosome"/>
</dbReference>
<dbReference type="EMBL" id="CP000724">
    <property type="protein sequence ID" value="ABR48077.1"/>
    <property type="molecule type" value="Genomic_DNA"/>
</dbReference>
<dbReference type="STRING" id="293826.Amet_1913"/>
<dbReference type="Gene3D" id="1.10.357.10">
    <property type="entry name" value="Tetracycline Repressor, domain 2"/>
    <property type="match status" value="1"/>
</dbReference>
<feature type="DNA-binding region" description="H-T-H motif" evidence="2">
    <location>
        <begin position="32"/>
        <end position="51"/>
    </location>
</feature>
<dbReference type="GO" id="GO:0003677">
    <property type="term" value="F:DNA binding"/>
    <property type="evidence" value="ECO:0007669"/>
    <property type="project" value="UniProtKB-UniRule"/>
</dbReference>
<dbReference type="OrthoDB" id="494991at2"/>
<dbReference type="AlphaFoldDB" id="A6TPF9"/>
<dbReference type="InterPro" id="IPR036271">
    <property type="entry name" value="Tet_transcr_reg_TetR-rel_C_sf"/>
</dbReference>
<dbReference type="eggNOG" id="COG1309">
    <property type="taxonomic scope" value="Bacteria"/>
</dbReference>
<name>A6TPF9_ALKMQ</name>
<dbReference type="PANTHER" id="PTHR43479:SF11">
    <property type="entry name" value="ACREF_ENVCD OPERON REPRESSOR-RELATED"/>
    <property type="match status" value="1"/>
</dbReference>
<dbReference type="RefSeq" id="WP_012063111.1">
    <property type="nucleotide sequence ID" value="NC_009633.1"/>
</dbReference>
<dbReference type="KEGG" id="amt:Amet_1913"/>
<evidence type="ECO:0000259" key="3">
    <source>
        <dbReference type="PROSITE" id="PS50977"/>
    </source>
</evidence>
<proteinExistence type="predicted"/>
<evidence type="ECO:0000256" key="2">
    <source>
        <dbReference type="PROSITE-ProRule" id="PRU00335"/>
    </source>
</evidence>
<feature type="domain" description="HTH tetR-type" evidence="3">
    <location>
        <begin position="9"/>
        <end position="69"/>
    </location>
</feature>
<reference evidence="5" key="1">
    <citation type="journal article" date="2016" name="Genome Announc.">
        <title>Complete genome sequence of Alkaliphilus metalliredigens strain QYMF, an alkaliphilic and metal-reducing bacterium isolated from borax-contaminated leachate ponds.</title>
        <authorList>
            <person name="Hwang C."/>
            <person name="Copeland A."/>
            <person name="Lucas S."/>
            <person name="Lapidus A."/>
            <person name="Barry K."/>
            <person name="Detter J.C."/>
            <person name="Glavina Del Rio T."/>
            <person name="Hammon N."/>
            <person name="Israni S."/>
            <person name="Dalin E."/>
            <person name="Tice H."/>
            <person name="Pitluck S."/>
            <person name="Chertkov O."/>
            <person name="Brettin T."/>
            <person name="Bruce D."/>
            <person name="Han C."/>
            <person name="Schmutz J."/>
            <person name="Larimer F."/>
            <person name="Land M.L."/>
            <person name="Hauser L."/>
            <person name="Kyrpides N."/>
            <person name="Mikhailova N."/>
            <person name="Ye Q."/>
            <person name="Zhou J."/>
            <person name="Richardson P."/>
            <person name="Fields M.W."/>
        </authorList>
    </citation>
    <scope>NUCLEOTIDE SEQUENCE [LARGE SCALE GENOMIC DNA]</scope>
    <source>
        <strain evidence="5">QYMF</strain>
    </source>
</reference>
<dbReference type="HOGENOM" id="CLU_069356_12_2_9"/>
<dbReference type="PANTHER" id="PTHR43479">
    <property type="entry name" value="ACREF/ENVCD OPERON REPRESSOR-RELATED"/>
    <property type="match status" value="1"/>
</dbReference>
<gene>
    <name evidence="4" type="ordered locus">Amet_1913</name>
</gene>
<sequence length="197" mass="23214">MNRRERKKEETKSKLIREAMDLFKKKDFKNTTMEEIAEIADVSKGTLYNYFQDKESILSAYFQLLIQEKRLDIMEALEAQKTIEAKLDILLDINMKMLGDDLELLIIYFKHRLHTFFDNNPMDTPQHSVKEQLLLGIISKAQENKEIRDDIPAFVIAKTFQFLSLNYFITSVYDQHSGDNEILKKHLIEMFLKGTKV</sequence>
<organism evidence="4 5">
    <name type="scientific">Alkaliphilus metalliredigens (strain QYMF)</name>
    <dbReference type="NCBI Taxonomy" id="293826"/>
    <lineage>
        <taxon>Bacteria</taxon>
        <taxon>Bacillati</taxon>
        <taxon>Bacillota</taxon>
        <taxon>Clostridia</taxon>
        <taxon>Peptostreptococcales</taxon>
        <taxon>Natronincolaceae</taxon>
        <taxon>Alkaliphilus</taxon>
    </lineage>
</organism>
<evidence type="ECO:0000313" key="5">
    <source>
        <dbReference type="Proteomes" id="UP000001572"/>
    </source>
</evidence>
<evidence type="ECO:0000256" key="1">
    <source>
        <dbReference type="ARBA" id="ARBA00023125"/>
    </source>
</evidence>
<dbReference type="Pfam" id="PF00440">
    <property type="entry name" value="TetR_N"/>
    <property type="match status" value="1"/>
</dbReference>
<keyword evidence="5" id="KW-1185">Reference proteome</keyword>
<accession>A6TPF9</accession>
<dbReference type="InterPro" id="IPR001647">
    <property type="entry name" value="HTH_TetR"/>
</dbReference>
<dbReference type="InterPro" id="IPR050624">
    <property type="entry name" value="HTH-type_Tx_Regulator"/>
</dbReference>
<evidence type="ECO:0000313" key="4">
    <source>
        <dbReference type="EMBL" id="ABR48077.1"/>
    </source>
</evidence>
<dbReference type="SUPFAM" id="SSF48498">
    <property type="entry name" value="Tetracyclin repressor-like, C-terminal domain"/>
    <property type="match status" value="1"/>
</dbReference>
<dbReference type="InterPro" id="IPR009057">
    <property type="entry name" value="Homeodomain-like_sf"/>
</dbReference>
<dbReference type="SUPFAM" id="SSF46689">
    <property type="entry name" value="Homeodomain-like"/>
    <property type="match status" value="1"/>
</dbReference>
<dbReference type="PROSITE" id="PS50977">
    <property type="entry name" value="HTH_TETR_2"/>
    <property type="match status" value="1"/>
</dbReference>
<keyword evidence="1 2" id="KW-0238">DNA-binding</keyword>
<dbReference type="PRINTS" id="PR00455">
    <property type="entry name" value="HTHTETR"/>
</dbReference>